<gene>
    <name evidence="7" type="ORF">CEUTPL_LOCUS4212</name>
</gene>
<organism evidence="7 8">
    <name type="scientific">Ceutorhynchus assimilis</name>
    <name type="common">cabbage seed weevil</name>
    <dbReference type="NCBI Taxonomy" id="467358"/>
    <lineage>
        <taxon>Eukaryota</taxon>
        <taxon>Metazoa</taxon>
        <taxon>Ecdysozoa</taxon>
        <taxon>Arthropoda</taxon>
        <taxon>Hexapoda</taxon>
        <taxon>Insecta</taxon>
        <taxon>Pterygota</taxon>
        <taxon>Neoptera</taxon>
        <taxon>Endopterygota</taxon>
        <taxon>Coleoptera</taxon>
        <taxon>Polyphaga</taxon>
        <taxon>Cucujiformia</taxon>
        <taxon>Curculionidae</taxon>
        <taxon>Ceutorhynchinae</taxon>
        <taxon>Ceutorhynchus</taxon>
    </lineage>
</organism>
<dbReference type="PANTHER" id="PTHR21654:SF84">
    <property type="entry name" value="SI:DKEY-66I24.7"/>
    <property type="match status" value="1"/>
</dbReference>
<dbReference type="Gene3D" id="1.10.10.60">
    <property type="entry name" value="Homeodomain-like"/>
    <property type="match status" value="1"/>
</dbReference>
<dbReference type="OrthoDB" id="6781290at2759"/>
<reference evidence="7" key="1">
    <citation type="submission" date="2022-01" db="EMBL/GenBank/DDBJ databases">
        <authorList>
            <person name="King R."/>
        </authorList>
    </citation>
    <scope>NUCLEOTIDE SEQUENCE</scope>
</reference>
<dbReference type="SMART" id="SM00717">
    <property type="entry name" value="SANT"/>
    <property type="match status" value="1"/>
</dbReference>
<keyword evidence="8" id="KW-1185">Reference proteome</keyword>
<keyword evidence="4" id="KW-0804">Transcription</keyword>
<keyword evidence="3" id="KW-0238">DNA-binding</keyword>
<evidence type="ECO:0000256" key="4">
    <source>
        <dbReference type="ARBA" id="ARBA00023163"/>
    </source>
</evidence>
<evidence type="ECO:0000259" key="6">
    <source>
        <dbReference type="SMART" id="SM00717"/>
    </source>
</evidence>
<dbReference type="GO" id="GO:0010468">
    <property type="term" value="P:regulation of gene expression"/>
    <property type="evidence" value="ECO:0007669"/>
    <property type="project" value="UniProtKB-ARBA"/>
</dbReference>
<dbReference type="PANTHER" id="PTHR21654">
    <property type="entry name" value="FI21293P1"/>
    <property type="match status" value="1"/>
</dbReference>
<dbReference type="EMBL" id="OU892290">
    <property type="protein sequence ID" value="CAG9763554.1"/>
    <property type="molecule type" value="Genomic_DNA"/>
</dbReference>
<proteinExistence type="predicted"/>
<sequence>MEFKLELYDPDFNRTYVITLDQEDYIKACNDQAYASALLNHSRACFNQPTQTLAHSPKEEAKKIALTTPKTSIALSPSTSTTTEVERSSERSVWTRGEILLVIDLYRQNQDLFKSTTTRKDVFWGEICEKMKQQMECNKSADQCRNKFKYLKTMYLKKKDNMSTRATGSQKIYFQFFNEMDVIFKDDHNVTPVAIVSSFTNNFPAEENCEKNEENDDENIPGKKKRKLLVNKEKPVIKILSKRETNAERRHQENLQKKNEALDLCRQILDLAQNIVEPKKYLVCKSNRKYGCKASAKLVITEERNDVIMINANHNHAAPESDITQLNFKEALKDACLRERGDLKSIYEKIAKRPSDAFAEAHLKMRQRWLLLP</sequence>
<evidence type="ECO:0000256" key="1">
    <source>
        <dbReference type="ARBA" id="ARBA00004123"/>
    </source>
</evidence>
<dbReference type="Pfam" id="PF13837">
    <property type="entry name" value="Myb_DNA-bind_4"/>
    <property type="match status" value="1"/>
</dbReference>
<evidence type="ECO:0000256" key="5">
    <source>
        <dbReference type="ARBA" id="ARBA00023242"/>
    </source>
</evidence>
<dbReference type="AlphaFoldDB" id="A0A9N9MJF8"/>
<evidence type="ECO:0000313" key="7">
    <source>
        <dbReference type="EMBL" id="CAG9763554.1"/>
    </source>
</evidence>
<dbReference type="InterPro" id="IPR044822">
    <property type="entry name" value="Myb_DNA-bind_4"/>
</dbReference>
<protein>
    <recommendedName>
        <fullName evidence="6">Myb-like domain-containing protein</fullName>
    </recommendedName>
</protein>
<comment type="subcellular location">
    <subcellularLocation>
        <location evidence="1">Nucleus</location>
    </subcellularLocation>
</comment>
<keyword evidence="2" id="KW-0805">Transcription regulation</keyword>
<evidence type="ECO:0000256" key="2">
    <source>
        <dbReference type="ARBA" id="ARBA00023015"/>
    </source>
</evidence>
<dbReference type="GO" id="GO:0003677">
    <property type="term" value="F:DNA binding"/>
    <property type="evidence" value="ECO:0007669"/>
    <property type="project" value="UniProtKB-KW"/>
</dbReference>
<evidence type="ECO:0000256" key="3">
    <source>
        <dbReference type="ARBA" id="ARBA00023125"/>
    </source>
</evidence>
<evidence type="ECO:0000313" key="8">
    <source>
        <dbReference type="Proteomes" id="UP001152799"/>
    </source>
</evidence>
<dbReference type="GO" id="GO:0005634">
    <property type="term" value="C:nucleus"/>
    <property type="evidence" value="ECO:0007669"/>
    <property type="project" value="UniProtKB-SubCell"/>
</dbReference>
<name>A0A9N9MJF8_9CUCU</name>
<dbReference type="InterPro" id="IPR001005">
    <property type="entry name" value="SANT/Myb"/>
</dbReference>
<feature type="domain" description="Myb-like" evidence="6">
    <location>
        <begin position="90"/>
        <end position="154"/>
    </location>
</feature>
<keyword evidence="5" id="KW-0539">Nucleus</keyword>
<dbReference type="Gene3D" id="2.20.25.240">
    <property type="match status" value="1"/>
</dbReference>
<dbReference type="Proteomes" id="UP001152799">
    <property type="component" value="Chromosome 14"/>
</dbReference>
<accession>A0A9N9MJF8</accession>